<accession>A0A834R9U6</accession>
<dbReference type="PANTHER" id="PTHR43176">
    <property type="entry name" value="3-HYDROXYISOBUTYRYL-COA HYDROLASE-RELATED"/>
    <property type="match status" value="1"/>
</dbReference>
<dbReference type="AlphaFoldDB" id="A0A834R9U6"/>
<keyword evidence="15" id="KW-1185">Reference proteome</keyword>
<gene>
    <name evidence="13" type="ORF">SSS_5782</name>
</gene>
<comment type="similarity">
    <text evidence="4">Belongs to the enoyl-CoA hydratase/isomerase family.</text>
</comment>
<dbReference type="GO" id="GO:0006574">
    <property type="term" value="P:L-valine catabolic process"/>
    <property type="evidence" value="ECO:0007669"/>
    <property type="project" value="UniProtKB-UniPathway"/>
</dbReference>
<evidence type="ECO:0000256" key="6">
    <source>
        <dbReference type="ARBA" id="ARBA00016714"/>
    </source>
</evidence>
<reference evidence="14" key="3">
    <citation type="submission" date="2022-06" db="UniProtKB">
        <authorList>
            <consortium name="EnsemblMetazoa"/>
        </authorList>
    </citation>
    <scope>IDENTIFICATION</scope>
</reference>
<evidence type="ECO:0000256" key="1">
    <source>
        <dbReference type="ARBA" id="ARBA00001709"/>
    </source>
</evidence>
<evidence type="ECO:0000256" key="8">
    <source>
        <dbReference type="ARBA" id="ARBA00022801"/>
    </source>
</evidence>
<dbReference type="SUPFAM" id="SSF52096">
    <property type="entry name" value="ClpP/crotonase"/>
    <property type="match status" value="1"/>
</dbReference>
<dbReference type="EC" id="3.1.2.4" evidence="5"/>
<evidence type="ECO:0000256" key="10">
    <source>
        <dbReference type="ARBA" id="ARBA00024871"/>
    </source>
</evidence>
<comment type="function">
    <text evidence="10">Hydrolyzes 3-hydroxyisobutyryl-CoA (HIBYL-CoA), a saline catabolite. Has high activity toward isobutyryl-CoA. Could be an isobutyryl-CoA dehydrogenase that functions in valine catabolism. Also hydrolyzes 3-hydroxypropanoyl-CoA.</text>
</comment>
<keyword evidence="8 13" id="KW-0378">Hydrolase</keyword>
<dbReference type="EnsemblMetazoa" id="SSS_5782s_mrna">
    <property type="protein sequence ID" value="KAF7491481.1"/>
    <property type="gene ID" value="SSS_5782"/>
</dbReference>
<name>A0A834R9U6_SARSC</name>
<dbReference type="GO" id="GO:0003860">
    <property type="term" value="F:3-hydroxyisobutyryl-CoA hydrolase activity"/>
    <property type="evidence" value="ECO:0007669"/>
    <property type="project" value="UniProtKB-EC"/>
</dbReference>
<feature type="domain" description="Enoyl-CoA hydratase/isomerase" evidence="12">
    <location>
        <begin position="45"/>
        <end position="361"/>
    </location>
</feature>
<dbReference type="InterPro" id="IPR045004">
    <property type="entry name" value="ECH_dom"/>
</dbReference>
<dbReference type="CDD" id="cd06558">
    <property type="entry name" value="crotonase-like"/>
    <property type="match status" value="1"/>
</dbReference>
<reference evidence="13" key="2">
    <citation type="submission" date="2020-01" db="EMBL/GenBank/DDBJ databases">
        <authorList>
            <person name="Korhonen P.K.K."/>
            <person name="Guangxu M.G."/>
            <person name="Wang T.W."/>
            <person name="Stroehlein A.J.S."/>
            <person name="Young N.D."/>
            <person name="Ang C.-S.A."/>
            <person name="Fernando D.W.F."/>
            <person name="Lu H.L."/>
            <person name="Taylor S.T."/>
            <person name="Ehtesham M.E.M."/>
            <person name="Najaraj S.H.N."/>
            <person name="Harsha G.H.G."/>
            <person name="Madugundu A.M."/>
            <person name="Renuse S.R."/>
            <person name="Holt D.H."/>
            <person name="Pandey A.P."/>
            <person name="Papenfuss A.P."/>
            <person name="Gasser R.B.G."/>
            <person name="Fischer K.F."/>
        </authorList>
    </citation>
    <scope>NUCLEOTIDE SEQUENCE</scope>
    <source>
        <strain evidence="13">SSS_KF_BRIS2020</strain>
    </source>
</reference>
<sequence length="363" mass="41029">MVKLFNRNLFSQIFRYSNTHLGHHQIRTMSVSSDEVLFEVKDSKGLIKLNRPKVLNSLNLNMIRLIYSKLCQWDSDPNIKMMIIRSTSEKAFCAGGDVRAIAESGPNSKLGQDFFREEYTLDHKISILGVPYISLINGVCMGGGVGISVHGPFRVITEKTMFAMPETQIGFFCDVGGSHFLPKLPGKIGMYLGLTGHRLKGLDIIRAGIGTHFVPSSQLDALENDLIRIENPNAAKISHLLSKYQEQWESEFKQEFSLKPYLGRINSVFGSNSVEEIFEKLSSDSSSWAKEILEDLKKMSPMSLKLTFELLKRGEGKSLPDCLSMEYRLAQNILQMKDFYSGVGARLITKTNDPKWEPKQYKR</sequence>
<evidence type="ECO:0000313" key="15">
    <source>
        <dbReference type="Proteomes" id="UP000070412"/>
    </source>
</evidence>
<dbReference type="NCBIfam" id="NF004127">
    <property type="entry name" value="PRK05617.1"/>
    <property type="match status" value="1"/>
</dbReference>
<evidence type="ECO:0000256" key="4">
    <source>
        <dbReference type="ARBA" id="ARBA00005254"/>
    </source>
</evidence>
<dbReference type="InterPro" id="IPR032259">
    <property type="entry name" value="HIBYL-CoA-H"/>
</dbReference>
<dbReference type="FunFam" id="3.90.226.10:FF:000026">
    <property type="entry name" value="3-hydroxyisobutyryl-CoA hydrolase, mitochondrial"/>
    <property type="match status" value="1"/>
</dbReference>
<evidence type="ECO:0000256" key="3">
    <source>
        <dbReference type="ARBA" id="ARBA00005109"/>
    </source>
</evidence>
<evidence type="ECO:0000313" key="14">
    <source>
        <dbReference type="EnsemblMetazoa" id="KAF7491481.1"/>
    </source>
</evidence>
<dbReference type="GO" id="GO:0005739">
    <property type="term" value="C:mitochondrion"/>
    <property type="evidence" value="ECO:0007669"/>
    <property type="project" value="UniProtKB-SubCell"/>
</dbReference>
<evidence type="ECO:0000256" key="9">
    <source>
        <dbReference type="ARBA" id="ARBA00023128"/>
    </source>
</evidence>
<evidence type="ECO:0000256" key="2">
    <source>
        <dbReference type="ARBA" id="ARBA00004173"/>
    </source>
</evidence>
<keyword evidence="7" id="KW-0101">Branched-chain amino acid catabolism</keyword>
<dbReference type="OrthoDB" id="1737613at2759"/>
<keyword evidence="9" id="KW-0496">Mitochondrion</keyword>
<comment type="catalytic activity">
    <reaction evidence="1">
        <text>3-hydroxy-2-methylpropanoyl-CoA + H2O = 3-hydroxy-2-methylpropanoate + CoA + H(+)</text>
        <dbReference type="Rhea" id="RHEA:20888"/>
        <dbReference type="ChEBI" id="CHEBI:11805"/>
        <dbReference type="ChEBI" id="CHEBI:15377"/>
        <dbReference type="ChEBI" id="CHEBI:15378"/>
        <dbReference type="ChEBI" id="CHEBI:57287"/>
        <dbReference type="ChEBI" id="CHEBI:57340"/>
        <dbReference type="EC" id="3.1.2.4"/>
    </reaction>
</comment>
<evidence type="ECO:0000259" key="12">
    <source>
        <dbReference type="Pfam" id="PF16113"/>
    </source>
</evidence>
<evidence type="ECO:0000256" key="11">
    <source>
        <dbReference type="ARBA" id="ARBA00031181"/>
    </source>
</evidence>
<dbReference type="Proteomes" id="UP000070412">
    <property type="component" value="Unassembled WGS sequence"/>
</dbReference>
<dbReference type="PANTHER" id="PTHR43176:SF3">
    <property type="entry name" value="3-HYDROXYISOBUTYRYL-COA HYDROLASE, MITOCHONDRIAL"/>
    <property type="match status" value="1"/>
</dbReference>
<evidence type="ECO:0000256" key="7">
    <source>
        <dbReference type="ARBA" id="ARBA00022456"/>
    </source>
</evidence>
<protein>
    <recommendedName>
        <fullName evidence="6">3-hydroxyisobutyryl-CoA hydrolase, mitochondrial</fullName>
        <ecNumber evidence="5">3.1.2.4</ecNumber>
    </recommendedName>
    <alternativeName>
        <fullName evidence="11">3-hydroxyisobutyryl-coenzyme A hydrolase</fullName>
    </alternativeName>
</protein>
<evidence type="ECO:0000256" key="5">
    <source>
        <dbReference type="ARBA" id="ARBA00011915"/>
    </source>
</evidence>
<evidence type="ECO:0000313" key="13">
    <source>
        <dbReference type="EMBL" id="KAF7491481.1"/>
    </source>
</evidence>
<organism evidence="13">
    <name type="scientific">Sarcoptes scabiei</name>
    <name type="common">Itch mite</name>
    <name type="synonym">Acarus scabiei</name>
    <dbReference type="NCBI Taxonomy" id="52283"/>
    <lineage>
        <taxon>Eukaryota</taxon>
        <taxon>Metazoa</taxon>
        <taxon>Ecdysozoa</taxon>
        <taxon>Arthropoda</taxon>
        <taxon>Chelicerata</taxon>
        <taxon>Arachnida</taxon>
        <taxon>Acari</taxon>
        <taxon>Acariformes</taxon>
        <taxon>Sarcoptiformes</taxon>
        <taxon>Astigmata</taxon>
        <taxon>Psoroptidia</taxon>
        <taxon>Sarcoptoidea</taxon>
        <taxon>Sarcoptidae</taxon>
        <taxon>Sarcoptinae</taxon>
        <taxon>Sarcoptes</taxon>
    </lineage>
</organism>
<dbReference type="Pfam" id="PF16113">
    <property type="entry name" value="ECH_2"/>
    <property type="match status" value="1"/>
</dbReference>
<dbReference type="InterPro" id="IPR029045">
    <property type="entry name" value="ClpP/crotonase-like_dom_sf"/>
</dbReference>
<dbReference type="Gene3D" id="3.90.226.10">
    <property type="entry name" value="2-enoyl-CoA Hydratase, Chain A, domain 1"/>
    <property type="match status" value="1"/>
</dbReference>
<comment type="pathway">
    <text evidence="3">Amino-acid degradation; L-valine degradation.</text>
</comment>
<dbReference type="EMBL" id="WVUK01000059">
    <property type="protein sequence ID" value="KAF7491481.1"/>
    <property type="molecule type" value="Genomic_DNA"/>
</dbReference>
<proteinExistence type="inferred from homology"/>
<comment type="subcellular location">
    <subcellularLocation>
        <location evidence="2">Mitochondrion</location>
    </subcellularLocation>
</comment>
<dbReference type="UniPathway" id="UPA00362"/>
<reference evidence="15" key="1">
    <citation type="journal article" date="2020" name="PLoS Negl. Trop. Dis.">
        <title>High-quality nuclear genome for Sarcoptes scabiei-A critical resource for a neglected parasite.</title>
        <authorList>
            <person name="Korhonen P.K."/>
            <person name="Gasser R.B."/>
            <person name="Ma G."/>
            <person name="Wang T."/>
            <person name="Stroehlein A.J."/>
            <person name="Young N.D."/>
            <person name="Ang C.S."/>
            <person name="Fernando D.D."/>
            <person name="Lu H.C."/>
            <person name="Taylor S."/>
            <person name="Reynolds S.L."/>
            <person name="Mofiz E."/>
            <person name="Najaraj S.H."/>
            <person name="Gowda H."/>
            <person name="Madugundu A."/>
            <person name="Renuse S."/>
            <person name="Holt D."/>
            <person name="Pandey A."/>
            <person name="Papenfuss A.T."/>
            <person name="Fischer K."/>
        </authorList>
    </citation>
    <scope>NUCLEOTIDE SEQUENCE [LARGE SCALE GENOMIC DNA]</scope>
</reference>